<evidence type="ECO:0000256" key="7">
    <source>
        <dbReference type="ARBA" id="ARBA00022833"/>
    </source>
</evidence>
<keyword evidence="3 12" id="KW-0812">Transmembrane</keyword>
<dbReference type="Pfam" id="PF00230">
    <property type="entry name" value="MIP"/>
    <property type="match status" value="1"/>
</dbReference>
<evidence type="ECO:0000256" key="4">
    <source>
        <dbReference type="ARBA" id="ARBA00022723"/>
    </source>
</evidence>
<dbReference type="InterPro" id="IPR034294">
    <property type="entry name" value="Aquaporin_transptr"/>
</dbReference>
<gene>
    <name evidence="14" type="ORF">PIBRA_LOCUS7392</name>
</gene>
<dbReference type="PANTHER" id="PTHR19139">
    <property type="entry name" value="AQUAPORIN TRANSPORTER"/>
    <property type="match status" value="1"/>
</dbReference>
<dbReference type="EMBL" id="CALOZG010000011">
    <property type="protein sequence ID" value="CAH4030784.1"/>
    <property type="molecule type" value="Genomic_DNA"/>
</dbReference>
<evidence type="ECO:0000256" key="3">
    <source>
        <dbReference type="ARBA" id="ARBA00022692"/>
    </source>
</evidence>
<feature type="region of interest" description="Disordered" evidence="11">
    <location>
        <begin position="206"/>
        <end position="228"/>
    </location>
</feature>
<feature type="compositionally biased region" description="Basic and acidic residues" evidence="11">
    <location>
        <begin position="369"/>
        <end position="412"/>
    </location>
</feature>
<keyword evidence="5" id="KW-0677">Repeat</keyword>
<dbReference type="InterPro" id="IPR036236">
    <property type="entry name" value="Znf_C2H2_sf"/>
</dbReference>
<dbReference type="CDD" id="cd00333">
    <property type="entry name" value="MIP"/>
    <property type="match status" value="1"/>
</dbReference>
<dbReference type="PROSITE" id="PS00028">
    <property type="entry name" value="ZINC_FINGER_C2H2_1"/>
    <property type="match status" value="4"/>
</dbReference>
<feature type="transmembrane region" description="Helical" evidence="12">
    <location>
        <begin position="831"/>
        <end position="853"/>
    </location>
</feature>
<sequence>MELVDESNNCIIAGFGSVSKLSRHLRTHAGERPYPCKYCNKSFIKSQHYTRHLRVKHRDEMRTGQSPDELYRCEQCEETFANQDELIFHSAIHATQNLTCPLCQEKFDNVDDVTTHIKSHVNGVEFMCEYCELVFTTKEKYDNHLMLAHEDEIHNAIGDEESSMELDGEDYEDDASINVKEDGDSMVIEIKKMDADSLMMSEELQADEDEVKQDTNSEASETELPEQESVDIEATIEKITAKPLEEITQSLVPLAEITRVKPIAGSDSQTIVARQVEEKRKVEVTETEPVKKVKVKAESTNSAGFTDKSLRLLEKELQDLKRTNVRPDVGKSTPKVQELPKIRRTQVITSTPKLKLNEERKSFLVKSPAVERKTFEKRLTKENKEPQKEEKKEKDEEKREVEKKDKEVKEIPKSLVKNGSDKSDEVRRSSRPSRVKDYAKMVGDHLKGNSEEDSDSEEDDEEYIEGSMPEMKIKRRTSFKAKLQPGSSPSPGATPTPRKRGRPRKDASKEVPEKIRKEDTTSNDVKEIEEKTNNGKKVDKSTPTTPVKESPTIEQKSPSSDVILSPTGQTLKKVPIKALPPGVKPMPLPMNARPQRELCEMQIGKKFVKVQKIVMTKSDVEAMAKQGLLEMKDGNMVLKPGIKLPTNTLNKGNYIGTMGELGHKLGLDELAGGAVGISKALLAEFIGNLLLNLFGCGACINVTQGVDAAPNIVLIAFSFGLAVFAAVSAIGHISGGHLNPAVTAGMLATGRVKLARAILYVVAQCAGAAAGSGLLKAFTPDRAAGKLGVTGLGTEVTSLQGFGIEFFLGFVLIFVVCGVCDPNKPDSKATAPLAIGLTVTLGHLLAVDYTGSAMNPARSFGSALVANEWTDHWVYWAGPVAGGVAAALLYVHGFSAPPVDIPPRYRPVAGDEKELKRLDGKGEDLA</sequence>
<feature type="compositionally biased region" description="Low complexity" evidence="11">
    <location>
        <begin position="485"/>
        <end position="496"/>
    </location>
</feature>
<evidence type="ECO:0000256" key="12">
    <source>
        <dbReference type="SAM" id="Phobius"/>
    </source>
</evidence>
<name>A0A9P0TP05_PIEBR</name>
<dbReference type="AlphaFoldDB" id="A0A9P0TP05"/>
<dbReference type="SMART" id="SM00355">
    <property type="entry name" value="ZnF_C2H2"/>
    <property type="match status" value="5"/>
</dbReference>
<evidence type="ECO:0000256" key="2">
    <source>
        <dbReference type="ARBA" id="ARBA00006175"/>
    </source>
</evidence>
<evidence type="ECO:0000259" key="13">
    <source>
        <dbReference type="PROSITE" id="PS50157"/>
    </source>
</evidence>
<feature type="domain" description="C2H2-type" evidence="13">
    <location>
        <begin position="71"/>
        <end position="98"/>
    </location>
</feature>
<comment type="subcellular location">
    <subcellularLocation>
        <location evidence="1">Membrane</location>
        <topology evidence="1">Multi-pass membrane protein</topology>
    </subcellularLocation>
</comment>
<dbReference type="InterPro" id="IPR013087">
    <property type="entry name" value="Znf_C2H2_type"/>
</dbReference>
<feature type="domain" description="C2H2-type" evidence="13">
    <location>
        <begin position="126"/>
        <end position="154"/>
    </location>
</feature>
<feature type="domain" description="C2H2-type" evidence="13">
    <location>
        <begin position="15"/>
        <end position="33"/>
    </location>
</feature>
<evidence type="ECO:0000313" key="15">
    <source>
        <dbReference type="Proteomes" id="UP001152562"/>
    </source>
</evidence>
<evidence type="ECO:0000256" key="11">
    <source>
        <dbReference type="SAM" id="MobiDB-lite"/>
    </source>
</evidence>
<feature type="compositionally biased region" description="Acidic residues" evidence="11">
    <location>
        <begin position="451"/>
        <end position="464"/>
    </location>
</feature>
<keyword evidence="7" id="KW-0862">Zinc</keyword>
<dbReference type="Gene3D" id="3.30.160.60">
    <property type="entry name" value="Classic Zinc Finger"/>
    <property type="match status" value="2"/>
</dbReference>
<protein>
    <recommendedName>
        <fullName evidence="13">C2H2-type domain-containing protein</fullName>
    </recommendedName>
</protein>
<evidence type="ECO:0000256" key="1">
    <source>
        <dbReference type="ARBA" id="ARBA00004141"/>
    </source>
</evidence>
<dbReference type="PRINTS" id="PR00783">
    <property type="entry name" value="MINTRINSICP"/>
</dbReference>
<comment type="similarity">
    <text evidence="2">Belongs to the MIP/aquaporin (TC 1.A.8) family.</text>
</comment>
<evidence type="ECO:0000313" key="14">
    <source>
        <dbReference type="EMBL" id="CAH4030784.1"/>
    </source>
</evidence>
<feature type="transmembrane region" description="Helical" evidence="12">
    <location>
        <begin position="873"/>
        <end position="891"/>
    </location>
</feature>
<dbReference type="InterPro" id="IPR023271">
    <property type="entry name" value="Aquaporin-like"/>
</dbReference>
<organism evidence="14 15">
    <name type="scientific">Pieris brassicae</name>
    <name type="common">White butterfly</name>
    <name type="synonym">Large white butterfly</name>
    <dbReference type="NCBI Taxonomy" id="7116"/>
    <lineage>
        <taxon>Eukaryota</taxon>
        <taxon>Metazoa</taxon>
        <taxon>Ecdysozoa</taxon>
        <taxon>Arthropoda</taxon>
        <taxon>Hexapoda</taxon>
        <taxon>Insecta</taxon>
        <taxon>Pterygota</taxon>
        <taxon>Neoptera</taxon>
        <taxon>Endopterygota</taxon>
        <taxon>Lepidoptera</taxon>
        <taxon>Glossata</taxon>
        <taxon>Ditrysia</taxon>
        <taxon>Papilionoidea</taxon>
        <taxon>Pieridae</taxon>
        <taxon>Pierinae</taxon>
        <taxon>Pieris</taxon>
    </lineage>
</organism>
<keyword evidence="8 12" id="KW-1133">Transmembrane helix</keyword>
<feature type="compositionally biased region" description="Polar residues" evidence="11">
    <location>
        <begin position="541"/>
        <end position="565"/>
    </location>
</feature>
<dbReference type="GO" id="GO:0008270">
    <property type="term" value="F:zinc ion binding"/>
    <property type="evidence" value="ECO:0007669"/>
    <property type="project" value="UniProtKB-KW"/>
</dbReference>
<dbReference type="GO" id="GO:0005886">
    <property type="term" value="C:plasma membrane"/>
    <property type="evidence" value="ECO:0007669"/>
    <property type="project" value="TreeGrafter"/>
</dbReference>
<feature type="compositionally biased region" description="Basic and acidic residues" evidence="11">
    <location>
        <begin position="419"/>
        <end position="450"/>
    </location>
</feature>
<dbReference type="SUPFAM" id="SSF57667">
    <property type="entry name" value="beta-beta-alpha zinc fingers"/>
    <property type="match status" value="3"/>
</dbReference>
<evidence type="ECO:0000256" key="6">
    <source>
        <dbReference type="ARBA" id="ARBA00022771"/>
    </source>
</evidence>
<feature type="transmembrane region" description="Helical" evidence="12">
    <location>
        <begin position="798"/>
        <end position="819"/>
    </location>
</feature>
<dbReference type="Gene3D" id="1.20.1080.10">
    <property type="entry name" value="Glycerol uptake facilitator protein"/>
    <property type="match status" value="1"/>
</dbReference>
<evidence type="ECO:0000256" key="5">
    <source>
        <dbReference type="ARBA" id="ARBA00022737"/>
    </source>
</evidence>
<dbReference type="FunFam" id="3.30.160.60:FF:000710">
    <property type="entry name" value="Zinc finger protein 768"/>
    <property type="match status" value="1"/>
</dbReference>
<proteinExistence type="inferred from homology"/>
<dbReference type="Pfam" id="PF00096">
    <property type="entry name" value="zf-C2H2"/>
    <property type="match status" value="1"/>
</dbReference>
<accession>A0A9P0TP05</accession>
<dbReference type="PANTHER" id="PTHR19139:SF199">
    <property type="entry name" value="MIP17260P"/>
    <property type="match status" value="1"/>
</dbReference>
<keyword evidence="9 12" id="KW-0472">Membrane</keyword>
<feature type="region of interest" description="Disordered" evidence="11">
    <location>
        <begin position="323"/>
        <end position="565"/>
    </location>
</feature>
<feature type="domain" description="C2H2-type" evidence="13">
    <location>
        <begin position="34"/>
        <end position="62"/>
    </location>
</feature>
<dbReference type="GO" id="GO:0015267">
    <property type="term" value="F:channel activity"/>
    <property type="evidence" value="ECO:0007669"/>
    <property type="project" value="InterPro"/>
</dbReference>
<feature type="transmembrane region" description="Helical" evidence="12">
    <location>
        <begin position="712"/>
        <end position="733"/>
    </location>
</feature>
<dbReference type="SUPFAM" id="SSF81338">
    <property type="entry name" value="Aquaporin-like"/>
    <property type="match status" value="1"/>
</dbReference>
<dbReference type="NCBIfam" id="TIGR00861">
    <property type="entry name" value="MIP"/>
    <property type="match status" value="1"/>
</dbReference>
<dbReference type="Proteomes" id="UP001152562">
    <property type="component" value="Unassembled WGS sequence"/>
</dbReference>
<dbReference type="PROSITE" id="PS50157">
    <property type="entry name" value="ZINC_FINGER_C2H2_2"/>
    <property type="match status" value="4"/>
</dbReference>
<evidence type="ECO:0000256" key="8">
    <source>
        <dbReference type="ARBA" id="ARBA00022989"/>
    </source>
</evidence>
<keyword evidence="15" id="KW-1185">Reference proteome</keyword>
<comment type="caution">
    <text evidence="14">The sequence shown here is derived from an EMBL/GenBank/DDBJ whole genome shotgun (WGS) entry which is preliminary data.</text>
</comment>
<evidence type="ECO:0000256" key="10">
    <source>
        <dbReference type="PROSITE-ProRule" id="PRU00042"/>
    </source>
</evidence>
<evidence type="ECO:0000256" key="9">
    <source>
        <dbReference type="ARBA" id="ARBA00023136"/>
    </source>
</evidence>
<reference evidence="14" key="1">
    <citation type="submission" date="2022-05" db="EMBL/GenBank/DDBJ databases">
        <authorList>
            <person name="Okamura Y."/>
        </authorList>
    </citation>
    <scope>NUCLEOTIDE SEQUENCE</scope>
</reference>
<keyword evidence="4" id="KW-0479">Metal-binding</keyword>
<feature type="compositionally biased region" description="Basic and acidic residues" evidence="11">
    <location>
        <begin position="504"/>
        <end position="540"/>
    </location>
</feature>
<dbReference type="InterPro" id="IPR000425">
    <property type="entry name" value="MIP"/>
</dbReference>
<keyword evidence="6 10" id="KW-0863">Zinc-finger</keyword>
<dbReference type="FunFam" id="1.20.1080.10:FF:000023">
    <property type="entry name" value="Prip, isoform A"/>
    <property type="match status" value="1"/>
</dbReference>